<sequence>MWVIYPRHQANKESARVWLMVGGEREPIRSHPVRDVPGAGLGTTTTVNHRLDTARQPGAWT</sequence>
<protein>
    <submittedName>
        <fullName evidence="2">Uncharacterized protein</fullName>
    </submittedName>
</protein>
<evidence type="ECO:0000256" key="1">
    <source>
        <dbReference type="SAM" id="MobiDB-lite"/>
    </source>
</evidence>
<dbReference type="Proteomes" id="UP000247233">
    <property type="component" value="Unassembled WGS sequence"/>
</dbReference>
<gene>
    <name evidence="2" type="ORF">BO70DRAFT_363093</name>
</gene>
<dbReference type="GeneID" id="37065718"/>
<evidence type="ECO:0000313" key="3">
    <source>
        <dbReference type="Proteomes" id="UP000247233"/>
    </source>
</evidence>
<comment type="caution">
    <text evidence="2">The sequence shown here is derived from an EMBL/GenBank/DDBJ whole genome shotgun (WGS) entry which is preliminary data.</text>
</comment>
<organism evidence="2 3">
    <name type="scientific">Aspergillus heteromorphus CBS 117.55</name>
    <dbReference type="NCBI Taxonomy" id="1448321"/>
    <lineage>
        <taxon>Eukaryota</taxon>
        <taxon>Fungi</taxon>
        <taxon>Dikarya</taxon>
        <taxon>Ascomycota</taxon>
        <taxon>Pezizomycotina</taxon>
        <taxon>Eurotiomycetes</taxon>
        <taxon>Eurotiomycetidae</taxon>
        <taxon>Eurotiales</taxon>
        <taxon>Aspergillaceae</taxon>
        <taxon>Aspergillus</taxon>
        <taxon>Aspergillus subgen. Circumdati</taxon>
    </lineage>
</organism>
<reference evidence="2 3" key="1">
    <citation type="submission" date="2016-12" db="EMBL/GenBank/DDBJ databases">
        <title>The genomes of Aspergillus section Nigri reveals drivers in fungal speciation.</title>
        <authorList>
            <consortium name="DOE Joint Genome Institute"/>
            <person name="Vesth T.C."/>
            <person name="Nybo J."/>
            <person name="Theobald S."/>
            <person name="Brandl J."/>
            <person name="Frisvad J.C."/>
            <person name="Nielsen K.F."/>
            <person name="Lyhne E.K."/>
            <person name="Kogle M.E."/>
            <person name="Kuo A."/>
            <person name="Riley R."/>
            <person name="Clum A."/>
            <person name="Nolan M."/>
            <person name="Lipzen A."/>
            <person name="Salamov A."/>
            <person name="Henrissat B."/>
            <person name="Wiebenga A."/>
            <person name="De Vries R.P."/>
            <person name="Grigoriev I.V."/>
            <person name="Mortensen U.H."/>
            <person name="Andersen M.R."/>
            <person name="Baker S.E."/>
        </authorList>
    </citation>
    <scope>NUCLEOTIDE SEQUENCE [LARGE SCALE GENOMIC DNA]</scope>
    <source>
        <strain evidence="2 3">CBS 117.55</strain>
    </source>
</reference>
<accession>A0A317VZ10</accession>
<dbReference type="AlphaFoldDB" id="A0A317VZ10"/>
<feature type="region of interest" description="Disordered" evidence="1">
    <location>
        <begin position="28"/>
        <end position="61"/>
    </location>
</feature>
<proteinExistence type="predicted"/>
<evidence type="ECO:0000313" key="2">
    <source>
        <dbReference type="EMBL" id="PWY78197.1"/>
    </source>
</evidence>
<dbReference type="RefSeq" id="XP_025398138.1">
    <property type="nucleotide sequence ID" value="XM_025543481.1"/>
</dbReference>
<keyword evidence="3" id="KW-1185">Reference proteome</keyword>
<dbReference type="EMBL" id="MSFL01000017">
    <property type="protein sequence ID" value="PWY78197.1"/>
    <property type="molecule type" value="Genomic_DNA"/>
</dbReference>
<dbReference type="VEuPathDB" id="FungiDB:BO70DRAFT_363093"/>
<name>A0A317VZ10_9EURO</name>